<evidence type="ECO:0000313" key="1">
    <source>
        <dbReference type="EMBL" id="PRT54053.1"/>
    </source>
</evidence>
<dbReference type="InterPro" id="IPR044924">
    <property type="entry name" value="HAD-SF_hydro_IA_REG-2-like_cap"/>
</dbReference>
<proteinExistence type="predicted"/>
<dbReference type="AlphaFoldDB" id="A0A2T0FGC6"/>
<dbReference type="RefSeq" id="XP_024663999.1">
    <property type="nucleotide sequence ID" value="XM_024808231.1"/>
</dbReference>
<reference evidence="1 2" key="1">
    <citation type="submission" date="2017-04" db="EMBL/GenBank/DDBJ databases">
        <title>Genome sequencing of [Candida] sorbophila.</title>
        <authorList>
            <person name="Ahn J.O."/>
        </authorList>
    </citation>
    <scope>NUCLEOTIDE SEQUENCE [LARGE SCALE GENOMIC DNA]</scope>
    <source>
        <strain evidence="1 2">DS02</strain>
    </source>
</reference>
<accession>A0A2T0FGC6</accession>
<dbReference type="EMBL" id="NDIQ01000001">
    <property type="protein sequence ID" value="PRT54053.1"/>
    <property type="molecule type" value="Genomic_DNA"/>
</dbReference>
<comment type="caution">
    <text evidence="1">The sequence shown here is derived from an EMBL/GenBank/DDBJ whole genome shotgun (WGS) entry which is preliminary data.</text>
</comment>
<evidence type="ECO:0000313" key="2">
    <source>
        <dbReference type="Proteomes" id="UP000238350"/>
    </source>
</evidence>
<organism evidence="1 2">
    <name type="scientific">Wickerhamiella sorbophila</name>
    <dbReference type="NCBI Taxonomy" id="45607"/>
    <lineage>
        <taxon>Eukaryota</taxon>
        <taxon>Fungi</taxon>
        <taxon>Dikarya</taxon>
        <taxon>Ascomycota</taxon>
        <taxon>Saccharomycotina</taxon>
        <taxon>Dipodascomycetes</taxon>
        <taxon>Dipodascales</taxon>
        <taxon>Trichomonascaceae</taxon>
        <taxon>Wickerhamiella</taxon>
    </lineage>
</organism>
<name>A0A2T0FGC6_9ASCO</name>
<gene>
    <name evidence="1" type="ORF">B9G98_01673</name>
</gene>
<dbReference type="InterPro" id="IPR023214">
    <property type="entry name" value="HAD_sf"/>
</dbReference>
<dbReference type="Proteomes" id="UP000238350">
    <property type="component" value="Unassembled WGS sequence"/>
</dbReference>
<keyword evidence="2" id="KW-1185">Reference proteome</keyword>
<dbReference type="GeneID" id="36515422"/>
<dbReference type="Gene3D" id="3.40.50.1000">
    <property type="entry name" value="HAD superfamily/HAD-like"/>
    <property type="match status" value="1"/>
</dbReference>
<protein>
    <submittedName>
        <fullName evidence="1">Uncharacterized protein</fullName>
    </submittedName>
</protein>
<sequence>MTNFWGKPFVFLSESVLTPPHGLATISRLASQFQCKSNADLLKSVYNQAALSVKSQASLFQTTTKFKPAQHRDWLKSIAESVTDTIQFESSSDRANFLAALPNELGKVRNYAVPDSVRQFIDTLESQSILWGLVANEGPLYPAVLKYVGVKPFCTVMAREGVFKPLPITFQKAWQKVPRESRKNIWYVGSAEVPYDNVYVEGMRCVLLGSVSDGPAGLNRSHTRISALEELHPQLFQTAPDLSGYEEDYDDDGSVVLTSFKPKNELLPLGEKDQSLADLHKK</sequence>
<dbReference type="Gene3D" id="1.10.150.720">
    <property type="entry name" value="Haloacid dehalogenase-like hydrolase"/>
    <property type="match status" value="1"/>
</dbReference>